<reference evidence="1 2" key="1">
    <citation type="submission" date="2023-01" db="EMBL/GenBank/DDBJ databases">
        <title>Complete genome sequence of Marinomonas pontica strain 200518_36.</title>
        <authorList>
            <person name="Ueki S."/>
            <person name="Gajardo G."/>
            <person name="Maruyama F."/>
        </authorList>
    </citation>
    <scope>NUCLEOTIDE SEQUENCE [LARGE SCALE GENOMIC DNA]</scope>
    <source>
        <strain evidence="1 2">200518_36</strain>
    </source>
</reference>
<evidence type="ECO:0000313" key="2">
    <source>
        <dbReference type="Proteomes" id="UP001307608"/>
    </source>
</evidence>
<accession>A0ABN6WRC7</accession>
<gene>
    <name evidence="1" type="ORF">MACH16_28500</name>
</gene>
<dbReference type="EMBL" id="AP027271">
    <property type="protein sequence ID" value="BDX04102.1"/>
    <property type="molecule type" value="Genomic_DNA"/>
</dbReference>
<organism evidence="1 2">
    <name type="scientific">Marinomonas pontica</name>
    <dbReference type="NCBI Taxonomy" id="264739"/>
    <lineage>
        <taxon>Bacteria</taxon>
        <taxon>Pseudomonadati</taxon>
        <taxon>Pseudomonadota</taxon>
        <taxon>Gammaproteobacteria</taxon>
        <taxon>Oceanospirillales</taxon>
        <taxon>Oceanospirillaceae</taxon>
        <taxon>Marinomonas</taxon>
    </lineage>
</organism>
<dbReference type="Proteomes" id="UP001307608">
    <property type="component" value="Chromosome"/>
</dbReference>
<name>A0ABN6WRC7_9GAMM</name>
<evidence type="ECO:0000313" key="1">
    <source>
        <dbReference type="EMBL" id="BDX04102.1"/>
    </source>
</evidence>
<sequence>MLYCVFLTLVFPMSNLATQHDDGVFEPDEETLMSALRNQDDIPILMDVVEEQVSISTSQEAHFAQSLSDAPEQDTQADSLVTSCSEAKASSQQAQIHEVASLECIAAAISEVLAKRLPEIVQEVMQVLQTSSMTTTPSKQEPHSEE</sequence>
<proteinExistence type="predicted"/>
<keyword evidence="2" id="KW-1185">Reference proteome</keyword>
<protein>
    <submittedName>
        <fullName evidence="1">Uncharacterized protein</fullName>
    </submittedName>
</protein>